<keyword evidence="5 6" id="KW-0472">Membrane</keyword>
<evidence type="ECO:0000256" key="5">
    <source>
        <dbReference type="ARBA" id="ARBA00023136"/>
    </source>
</evidence>
<feature type="transmembrane region" description="Helical" evidence="6">
    <location>
        <begin position="260"/>
        <end position="281"/>
    </location>
</feature>
<keyword evidence="4 6" id="KW-1133">Transmembrane helix</keyword>
<dbReference type="InterPro" id="IPR051449">
    <property type="entry name" value="ABC-2_transporter_component"/>
</dbReference>
<reference evidence="8" key="2">
    <citation type="submission" date="2021-04" db="EMBL/GenBank/DDBJ databases">
        <authorList>
            <person name="Gilroy R."/>
        </authorList>
    </citation>
    <scope>NUCLEOTIDE SEQUENCE</scope>
    <source>
        <strain evidence="8">B5-657</strain>
    </source>
</reference>
<dbReference type="Proteomes" id="UP000824229">
    <property type="component" value="Unassembled WGS sequence"/>
</dbReference>
<name>A0A9E2KAR3_9FIRM</name>
<evidence type="ECO:0000256" key="1">
    <source>
        <dbReference type="ARBA" id="ARBA00004651"/>
    </source>
</evidence>
<dbReference type="PANTHER" id="PTHR30294">
    <property type="entry name" value="MEMBRANE COMPONENT OF ABC TRANSPORTER YHHJ-RELATED"/>
    <property type="match status" value="1"/>
</dbReference>
<accession>A0A9E2KAR3</accession>
<protein>
    <submittedName>
        <fullName evidence="8">ABC transporter permease</fullName>
    </submittedName>
</protein>
<evidence type="ECO:0000259" key="7">
    <source>
        <dbReference type="Pfam" id="PF12698"/>
    </source>
</evidence>
<feature type="transmembrane region" description="Helical" evidence="6">
    <location>
        <begin position="226"/>
        <end position="248"/>
    </location>
</feature>
<dbReference type="Gene3D" id="3.40.1710.10">
    <property type="entry name" value="abc type-2 transporter like domain"/>
    <property type="match status" value="1"/>
</dbReference>
<dbReference type="EMBL" id="JAHLFQ010000047">
    <property type="protein sequence ID" value="MBU3803620.1"/>
    <property type="molecule type" value="Genomic_DNA"/>
</dbReference>
<keyword evidence="2" id="KW-1003">Cell membrane</keyword>
<evidence type="ECO:0000313" key="8">
    <source>
        <dbReference type="EMBL" id="MBU3803620.1"/>
    </source>
</evidence>
<comment type="caution">
    <text evidence="8">The sequence shown here is derived from an EMBL/GenBank/DDBJ whole genome shotgun (WGS) entry which is preliminary data.</text>
</comment>
<dbReference type="GO" id="GO:0005886">
    <property type="term" value="C:plasma membrane"/>
    <property type="evidence" value="ECO:0007669"/>
    <property type="project" value="UniProtKB-SubCell"/>
</dbReference>
<dbReference type="Pfam" id="PF12698">
    <property type="entry name" value="ABC2_membrane_3"/>
    <property type="match status" value="1"/>
</dbReference>
<evidence type="ECO:0000256" key="4">
    <source>
        <dbReference type="ARBA" id="ARBA00022989"/>
    </source>
</evidence>
<dbReference type="InterPro" id="IPR013525">
    <property type="entry name" value="ABC2_TM"/>
</dbReference>
<feature type="transmembrane region" description="Helical" evidence="6">
    <location>
        <begin position="17"/>
        <end position="37"/>
    </location>
</feature>
<evidence type="ECO:0000256" key="6">
    <source>
        <dbReference type="SAM" id="Phobius"/>
    </source>
</evidence>
<evidence type="ECO:0000256" key="2">
    <source>
        <dbReference type="ARBA" id="ARBA00022475"/>
    </source>
</evidence>
<evidence type="ECO:0000313" key="9">
    <source>
        <dbReference type="Proteomes" id="UP000824229"/>
    </source>
</evidence>
<dbReference type="PANTHER" id="PTHR30294:SF29">
    <property type="entry name" value="MULTIDRUG ABC TRANSPORTER PERMEASE YBHS-RELATED"/>
    <property type="match status" value="1"/>
</dbReference>
<comment type="subcellular location">
    <subcellularLocation>
        <location evidence="1">Cell membrane</location>
        <topology evidence="1">Multi-pass membrane protein</topology>
    </subcellularLocation>
</comment>
<feature type="domain" description="ABC-2 type transporter transmembrane" evidence="7">
    <location>
        <begin position="18"/>
        <end position="362"/>
    </location>
</feature>
<proteinExistence type="predicted"/>
<reference evidence="8" key="1">
    <citation type="journal article" date="2021" name="PeerJ">
        <title>Extensive microbial diversity within the chicken gut microbiome revealed by metagenomics and culture.</title>
        <authorList>
            <person name="Gilroy R."/>
            <person name="Ravi A."/>
            <person name="Getino M."/>
            <person name="Pursley I."/>
            <person name="Horton D.L."/>
            <person name="Alikhan N.F."/>
            <person name="Baker D."/>
            <person name="Gharbi K."/>
            <person name="Hall N."/>
            <person name="Watson M."/>
            <person name="Adriaenssens E.M."/>
            <person name="Foster-Nyarko E."/>
            <person name="Jarju S."/>
            <person name="Secka A."/>
            <person name="Antonio M."/>
            <person name="Oren A."/>
            <person name="Chaudhuri R.R."/>
            <person name="La Ragione R."/>
            <person name="Hildebrand F."/>
            <person name="Pallen M.J."/>
        </authorList>
    </citation>
    <scope>NUCLEOTIDE SEQUENCE</scope>
    <source>
        <strain evidence="8">B5-657</strain>
    </source>
</reference>
<organism evidence="8 9">
    <name type="scientific">Candidatus Cellulosilyticum pullistercoris</name>
    <dbReference type="NCBI Taxonomy" id="2838521"/>
    <lineage>
        <taxon>Bacteria</taxon>
        <taxon>Bacillati</taxon>
        <taxon>Bacillota</taxon>
        <taxon>Clostridia</taxon>
        <taxon>Lachnospirales</taxon>
        <taxon>Cellulosilyticaceae</taxon>
        <taxon>Cellulosilyticum</taxon>
    </lineage>
</organism>
<keyword evidence="3 6" id="KW-0812">Transmembrane</keyword>
<dbReference type="AlphaFoldDB" id="A0A9E2KAR3"/>
<evidence type="ECO:0000256" key="3">
    <source>
        <dbReference type="ARBA" id="ARBA00022692"/>
    </source>
</evidence>
<feature type="transmembrane region" description="Helical" evidence="6">
    <location>
        <begin position="287"/>
        <end position="309"/>
    </location>
</feature>
<gene>
    <name evidence="8" type="ORF">H9872_02520</name>
</gene>
<sequence length="379" mass="42676">MLESIKEEIHKLKTDKLMLIVCLIIPICVNLIIGLELTKGVIDHVPMAIVDYDDSQLSRQIIRYFKENESFDVTYQIQDEAELQKLLDESKVRVGMVIPKNFSADVTSLKSPTVLMMYDGSHMSMVSVAKAKASEILISVRVGAAVTQIENRLDKSYDEAFTMAMPISFETRMQYNPAKNFNYFMTPGYGTIICQLGIAFMAVVSVTVNWDKEKKRNDLGYILGKVIFYGILGSLAIFINLLVQIYMFKIPYRGSFMAGVAMSMLFIFAVASLAVAVSAWLNNRVLAMALLGLLLIPNSIMAGYTWPVISMIPSYQWMSKFIPFTHYGDNIRDLFLKGKMVDGISDARFLILYLIVMILLAIVGVTLRKLGRPKEADDR</sequence>
<feature type="transmembrane region" description="Helical" evidence="6">
    <location>
        <begin position="349"/>
        <end position="367"/>
    </location>
</feature>
<dbReference type="GO" id="GO:0140359">
    <property type="term" value="F:ABC-type transporter activity"/>
    <property type="evidence" value="ECO:0007669"/>
    <property type="project" value="InterPro"/>
</dbReference>
<feature type="transmembrane region" description="Helical" evidence="6">
    <location>
        <begin position="181"/>
        <end position="206"/>
    </location>
</feature>